<dbReference type="KEGG" id="bfo:118430908"/>
<dbReference type="InterPro" id="IPR001791">
    <property type="entry name" value="Laminin_G"/>
</dbReference>
<feature type="domain" description="Pentraxin (PTX)" evidence="8">
    <location>
        <begin position="1"/>
        <end position="145"/>
    </location>
</feature>
<organism evidence="9 10">
    <name type="scientific">Branchiostoma floridae</name>
    <name type="common">Florida lancelet</name>
    <name type="synonym">Amphioxus</name>
    <dbReference type="NCBI Taxonomy" id="7739"/>
    <lineage>
        <taxon>Eukaryota</taxon>
        <taxon>Metazoa</taxon>
        <taxon>Chordata</taxon>
        <taxon>Cephalochordata</taxon>
        <taxon>Leptocardii</taxon>
        <taxon>Amphioxiformes</taxon>
        <taxon>Branchiostomatidae</taxon>
        <taxon>Branchiostoma</taxon>
    </lineage>
</organism>
<dbReference type="PROSITE" id="PS51828">
    <property type="entry name" value="PTX_2"/>
    <property type="match status" value="5"/>
</dbReference>
<evidence type="ECO:0000313" key="10">
    <source>
        <dbReference type="RefSeq" id="XP_035697831.1"/>
    </source>
</evidence>
<dbReference type="PANTHER" id="PTHR19277">
    <property type="entry name" value="PENTRAXIN"/>
    <property type="match status" value="1"/>
</dbReference>
<feature type="domain" description="Pentraxin (PTX)" evidence="8">
    <location>
        <begin position="180"/>
        <end position="383"/>
    </location>
</feature>
<keyword evidence="5" id="KW-0325">Glycoprotein</keyword>
<keyword evidence="2" id="KW-0479">Metal-binding</keyword>
<dbReference type="RefSeq" id="XP_035697831.1">
    <property type="nucleotide sequence ID" value="XM_035841938.1"/>
</dbReference>
<dbReference type="Gene3D" id="2.60.120.200">
    <property type="match status" value="5"/>
</dbReference>
<feature type="region of interest" description="Disordered" evidence="7">
    <location>
        <begin position="634"/>
        <end position="666"/>
    </location>
</feature>
<dbReference type="GO" id="GO:0046872">
    <property type="term" value="F:metal ion binding"/>
    <property type="evidence" value="ECO:0007669"/>
    <property type="project" value="UniProtKB-KW"/>
</dbReference>
<dbReference type="SMART" id="SM00159">
    <property type="entry name" value="PTX"/>
    <property type="match status" value="5"/>
</dbReference>
<evidence type="ECO:0000256" key="5">
    <source>
        <dbReference type="ARBA" id="ARBA00023180"/>
    </source>
</evidence>
<keyword evidence="4" id="KW-1015">Disulfide bond</keyword>
<evidence type="ECO:0000256" key="7">
    <source>
        <dbReference type="SAM" id="MobiDB-lite"/>
    </source>
</evidence>
<accession>A0A9J7NCH5</accession>
<keyword evidence="9" id="KW-1185">Reference proteome</keyword>
<feature type="region of interest" description="Disordered" evidence="7">
    <location>
        <begin position="391"/>
        <end position="419"/>
    </location>
</feature>
<dbReference type="OrthoDB" id="8793160at2759"/>
<dbReference type="InterPro" id="IPR013320">
    <property type="entry name" value="ConA-like_dom_sf"/>
</dbReference>
<dbReference type="SMART" id="SM00282">
    <property type="entry name" value="LamG"/>
    <property type="match status" value="4"/>
</dbReference>
<name>A0A9J7NCH5_BRAFL</name>
<evidence type="ECO:0000256" key="6">
    <source>
        <dbReference type="PROSITE-ProRule" id="PRU01172"/>
    </source>
</evidence>
<evidence type="ECO:0000256" key="3">
    <source>
        <dbReference type="ARBA" id="ARBA00022837"/>
    </source>
</evidence>
<sequence>MLTYIIDWRSRDYALIVQNQRATFSIPDLHDGQWHMVVLTWRSSDGQWTVAVDGQDRASGRGLAMGRTIRPGGTWILGQDQDSFGDRFEASQAYAGDLAEFHVFRDVLSDQDLRSLYTLQKTGDVIDMRTSQTNVRGSVRPAAYSASLRLSFGREGVISGGTGGITSNLPSGQTPGAGGSVYMITFPQPGSTQNFARISSDYPFNPSSFTVSFLMRVPSGKPGTVFSYATEQQTREVAFLAPLNRNTYALVVNNQQADVNIPEVLDGQWHVVVITWENTYGQWTVHVDGQQRASGSSLATGHTIRPGGVWTLGQSLGDTAGFDQEFFTGDLSEFRVFDTALPPESMRNLYTFELPGSVINWRDLNPSTLTTNGRVSRVPYRLSTSVTTGPGGTRVVFGPSTGAGPVTGVGPGTGSRPSIPTDVRPVISQATRMLSFPAPRSVSNYAQVVGSRTFNPYAFTVSFLMRTPVRDTGTIFSYATPQQPHELAFVGQEGSRDYTLVVNGEEATVSIPQVLDGNWHVVAILWQNSDGQWRVMVDGQEVTSGTGLARGHTVRSGGTWILGQEQNTMGASFRQNRAYVGDLAEFNVHYNTLPPADMTRLYSLQYPGDALSWRSDTISPSGPVGLRTYQPNLRVTSDSRGGARVTFGDSTTGTGTGPSTGTGTTGGSVSVPTGMFVMNFPEPASTDNYAELRSDSPFSPDSFTISFHMRTPARDTGTIFSYGTRQQPHEIGFIGKRGSQDYTFIVDDQKSDVSIPEVLDGQWHIVAITWRNSDGQWRVMVDGEERASGSGLARGHRIRPGGTWILGQEQNTVGFLPGFQRYREYSGDLAEFHVHNKVLSAEEMRRLYTLQYPGDGVNWRRATVTPKGRVLRKPYAATMRVSVDSRGESRVIFGDTATTATGTGTSAGTPITTGDRGSDPTGTSSNYIHTSYIPFSTGIILLNFPERSPDNYAELKSDSPASPDSFTISFHMRTPARDTGTIFSYGTRQQPHEIGFIGKSGSQDYTFIVDDQKADVSIPEVLDGQWHVVAITWRNSDGQWRVMVDGEERASGSGLARGHRIRPGGTLILGQEQNTVGFLPGFQRYREYSGDLAEFHVHNKVLSAEEMRRLYTLQYPGDGVNWRRATITPKGRVTRKPYGASMRLSVDSRGGK</sequence>
<feature type="compositionally biased region" description="Low complexity" evidence="7">
    <location>
        <begin position="901"/>
        <end position="914"/>
    </location>
</feature>
<protein>
    <submittedName>
        <fullName evidence="10">Uncharacterized protein LOC118430908</fullName>
    </submittedName>
</protein>
<feature type="compositionally biased region" description="Gly residues" evidence="7">
    <location>
        <begin position="654"/>
        <end position="666"/>
    </location>
</feature>
<gene>
    <name evidence="10" type="primary">LOC118430908</name>
</gene>
<dbReference type="SUPFAM" id="SSF49899">
    <property type="entry name" value="Concanavalin A-like lectins/glucanases"/>
    <property type="match status" value="5"/>
</dbReference>
<reference evidence="9" key="1">
    <citation type="journal article" date="2020" name="Nat. Ecol. Evol.">
        <title>Deeply conserved synteny resolves early events in vertebrate evolution.</title>
        <authorList>
            <person name="Simakov O."/>
            <person name="Marletaz F."/>
            <person name="Yue J.X."/>
            <person name="O'Connell B."/>
            <person name="Jenkins J."/>
            <person name="Brandt A."/>
            <person name="Calef R."/>
            <person name="Tung C.H."/>
            <person name="Huang T.K."/>
            <person name="Schmutz J."/>
            <person name="Satoh N."/>
            <person name="Yu J.K."/>
            <person name="Putnam N.H."/>
            <person name="Green R.E."/>
            <person name="Rokhsar D.S."/>
        </authorList>
    </citation>
    <scope>NUCLEOTIDE SEQUENCE [LARGE SCALE GENOMIC DNA]</scope>
    <source>
        <strain evidence="9">S238N-H82</strain>
    </source>
</reference>
<dbReference type="InterPro" id="IPR051360">
    <property type="entry name" value="Neuronal_Pentraxin_Related"/>
</dbReference>
<dbReference type="PRINTS" id="PR00895">
    <property type="entry name" value="PENTAXIN"/>
</dbReference>
<dbReference type="PANTHER" id="PTHR19277:SF161">
    <property type="entry name" value="LAMININ G DOMAIN-CONTAINING PROTEIN"/>
    <property type="match status" value="1"/>
</dbReference>
<feature type="domain" description="Pentraxin (PTX)" evidence="8">
    <location>
        <begin position="430"/>
        <end position="635"/>
    </location>
</feature>
<feature type="domain" description="Pentraxin (PTX)" evidence="8">
    <location>
        <begin position="938"/>
        <end position="1141"/>
    </location>
</feature>
<reference evidence="10" key="2">
    <citation type="submission" date="2025-08" db="UniProtKB">
        <authorList>
            <consortium name="RefSeq"/>
        </authorList>
    </citation>
    <scope>IDENTIFICATION</scope>
    <source>
        <strain evidence="10">S238N-H82</strain>
        <tissue evidence="10">Testes</tissue>
    </source>
</reference>
<evidence type="ECO:0000313" key="9">
    <source>
        <dbReference type="Proteomes" id="UP000001554"/>
    </source>
</evidence>
<keyword evidence="3" id="KW-0106">Calcium</keyword>
<comment type="caution">
    <text evidence="6">Lacks conserved residue(s) required for the propagation of feature annotation.</text>
</comment>
<dbReference type="Proteomes" id="UP000001554">
    <property type="component" value="Chromosome 14"/>
</dbReference>
<evidence type="ECO:0000256" key="4">
    <source>
        <dbReference type="ARBA" id="ARBA00023157"/>
    </source>
</evidence>
<comment type="cofactor">
    <cofactor evidence="1">
        <name>Ca(2+)</name>
        <dbReference type="ChEBI" id="CHEBI:29108"/>
    </cofactor>
</comment>
<feature type="domain" description="Pentraxin (PTX)" evidence="8">
    <location>
        <begin position="674"/>
        <end position="878"/>
    </location>
</feature>
<feature type="region of interest" description="Disordered" evidence="7">
    <location>
        <begin position="901"/>
        <end position="921"/>
    </location>
</feature>
<dbReference type="Pfam" id="PF00354">
    <property type="entry name" value="Pentaxin"/>
    <property type="match status" value="5"/>
</dbReference>
<evidence type="ECO:0000256" key="1">
    <source>
        <dbReference type="ARBA" id="ARBA00001913"/>
    </source>
</evidence>
<evidence type="ECO:0000259" key="8">
    <source>
        <dbReference type="PROSITE" id="PS51828"/>
    </source>
</evidence>
<proteinExistence type="predicted"/>
<dbReference type="InterPro" id="IPR001759">
    <property type="entry name" value="PTX_dom"/>
</dbReference>
<evidence type="ECO:0000256" key="2">
    <source>
        <dbReference type="ARBA" id="ARBA00022723"/>
    </source>
</evidence>
<dbReference type="AlphaFoldDB" id="A0A9J7NCH5"/>
<dbReference type="GeneID" id="118430908"/>